<name>A0A841BUS1_9ACTN</name>
<dbReference type="RefSeq" id="WP_184838192.1">
    <property type="nucleotide sequence ID" value="NZ_JACHMN010000002.1"/>
</dbReference>
<feature type="domain" description="Beta-lactamase class A catalytic" evidence="1">
    <location>
        <begin position="127"/>
        <end position="234"/>
    </location>
</feature>
<evidence type="ECO:0000259" key="1">
    <source>
        <dbReference type="Pfam" id="PF13354"/>
    </source>
</evidence>
<comment type="caution">
    <text evidence="2">The sequence shown here is derived from an EMBL/GenBank/DDBJ whole genome shotgun (WGS) entry which is preliminary data.</text>
</comment>
<dbReference type="EMBL" id="JACHMN010000002">
    <property type="protein sequence ID" value="MBB5870663.1"/>
    <property type="molecule type" value="Genomic_DNA"/>
</dbReference>
<dbReference type="InterPro" id="IPR012338">
    <property type="entry name" value="Beta-lactam/transpept-like"/>
</dbReference>
<protein>
    <recommendedName>
        <fullName evidence="1">Beta-lactamase class A catalytic domain-containing protein</fullName>
    </recommendedName>
</protein>
<dbReference type="InterPro" id="IPR045155">
    <property type="entry name" value="Beta-lactam_cat"/>
</dbReference>
<proteinExistence type="predicted"/>
<dbReference type="Gene3D" id="3.40.710.10">
    <property type="entry name" value="DD-peptidase/beta-lactamase superfamily"/>
    <property type="match status" value="1"/>
</dbReference>
<keyword evidence="3" id="KW-1185">Reference proteome</keyword>
<gene>
    <name evidence="2" type="ORF">F4553_004042</name>
</gene>
<dbReference type="Pfam" id="PF13354">
    <property type="entry name" value="Beta-lactamase2"/>
    <property type="match status" value="1"/>
</dbReference>
<dbReference type="Proteomes" id="UP000587527">
    <property type="component" value="Unassembled WGS sequence"/>
</dbReference>
<reference evidence="2 3" key="1">
    <citation type="submission" date="2020-08" db="EMBL/GenBank/DDBJ databases">
        <title>Sequencing the genomes of 1000 actinobacteria strains.</title>
        <authorList>
            <person name="Klenk H.-P."/>
        </authorList>
    </citation>
    <scope>NUCLEOTIDE SEQUENCE [LARGE SCALE GENOMIC DNA]</scope>
    <source>
        <strain evidence="2 3">DSM 45362</strain>
    </source>
</reference>
<dbReference type="GO" id="GO:0030655">
    <property type="term" value="P:beta-lactam antibiotic catabolic process"/>
    <property type="evidence" value="ECO:0007669"/>
    <property type="project" value="InterPro"/>
</dbReference>
<sequence length="285" mass="30985">MKTRLPLVLLAVTAMSVGGTMLFLEVRDHPRAAATVVDHPSPSAAQAPSAATRVVAQGPSAVPTVSIRATRPGFFSWALLDRRSGTLTGSSNLAEASDTMSMVKVWLAADYLTTIDPLPTEKRLRELTRMIVDSDNAVATETYARNGGAVTITRMAAKCGLTESSPRDRWSTTVVSARDVARLGDCIADGTAAGPRWTKWLLTQMRGVRGEGDFGARTIFDEPERSRIAIKNGWFMREEDKLWHMSCLAISETWSLGILVRYPSKLGMDHGQQVCHDVAAAVLKK</sequence>
<organism evidence="2 3">
    <name type="scientific">Allocatelliglobosispora scoriae</name>
    <dbReference type="NCBI Taxonomy" id="643052"/>
    <lineage>
        <taxon>Bacteria</taxon>
        <taxon>Bacillati</taxon>
        <taxon>Actinomycetota</taxon>
        <taxon>Actinomycetes</taxon>
        <taxon>Micromonosporales</taxon>
        <taxon>Micromonosporaceae</taxon>
        <taxon>Allocatelliglobosispora</taxon>
    </lineage>
</organism>
<dbReference type="GO" id="GO:0008800">
    <property type="term" value="F:beta-lactamase activity"/>
    <property type="evidence" value="ECO:0007669"/>
    <property type="project" value="InterPro"/>
</dbReference>
<accession>A0A841BUS1</accession>
<dbReference type="SUPFAM" id="SSF56601">
    <property type="entry name" value="beta-lactamase/transpeptidase-like"/>
    <property type="match status" value="1"/>
</dbReference>
<evidence type="ECO:0000313" key="2">
    <source>
        <dbReference type="EMBL" id="MBB5870663.1"/>
    </source>
</evidence>
<evidence type="ECO:0000313" key="3">
    <source>
        <dbReference type="Proteomes" id="UP000587527"/>
    </source>
</evidence>
<dbReference type="AlphaFoldDB" id="A0A841BUS1"/>